<dbReference type="AlphaFoldDB" id="A0A016W242"/>
<reference evidence="3" key="1">
    <citation type="journal article" date="2015" name="Nat. Genet.">
        <title>The genome and transcriptome of the zoonotic hookworm Ancylostoma ceylanicum identify infection-specific gene families.</title>
        <authorList>
            <person name="Schwarz E.M."/>
            <person name="Hu Y."/>
            <person name="Antoshechkin I."/>
            <person name="Miller M.M."/>
            <person name="Sternberg P.W."/>
            <person name="Aroian R.V."/>
        </authorList>
    </citation>
    <scope>NUCLEOTIDE SEQUENCE</scope>
    <source>
        <strain evidence="3">HY135</strain>
    </source>
</reference>
<dbReference type="EMBL" id="JARK01001338">
    <property type="protein sequence ID" value="EYC33362.1"/>
    <property type="molecule type" value="Genomic_DNA"/>
</dbReference>
<evidence type="ECO:0000313" key="3">
    <source>
        <dbReference type="Proteomes" id="UP000024635"/>
    </source>
</evidence>
<keyword evidence="3" id="KW-1185">Reference proteome</keyword>
<protein>
    <submittedName>
        <fullName evidence="2">Uncharacterized protein</fullName>
    </submittedName>
</protein>
<accession>A0A016W242</accession>
<name>A0A016W242_9BILA</name>
<organism evidence="2 3">
    <name type="scientific">Ancylostoma ceylanicum</name>
    <dbReference type="NCBI Taxonomy" id="53326"/>
    <lineage>
        <taxon>Eukaryota</taxon>
        <taxon>Metazoa</taxon>
        <taxon>Ecdysozoa</taxon>
        <taxon>Nematoda</taxon>
        <taxon>Chromadorea</taxon>
        <taxon>Rhabditida</taxon>
        <taxon>Rhabditina</taxon>
        <taxon>Rhabditomorpha</taxon>
        <taxon>Strongyloidea</taxon>
        <taxon>Ancylostomatidae</taxon>
        <taxon>Ancylostomatinae</taxon>
        <taxon>Ancylostoma</taxon>
    </lineage>
</organism>
<evidence type="ECO:0000256" key="1">
    <source>
        <dbReference type="SAM" id="MobiDB-lite"/>
    </source>
</evidence>
<dbReference type="Proteomes" id="UP000024635">
    <property type="component" value="Unassembled WGS sequence"/>
</dbReference>
<gene>
    <name evidence="2" type="primary">Acey_s0002.g748</name>
    <name evidence="2" type="ORF">Y032_0002g748</name>
</gene>
<evidence type="ECO:0000313" key="2">
    <source>
        <dbReference type="EMBL" id="EYC33362.1"/>
    </source>
</evidence>
<comment type="caution">
    <text evidence="2">The sequence shown here is derived from an EMBL/GenBank/DDBJ whole genome shotgun (WGS) entry which is preliminary data.</text>
</comment>
<sequence length="78" mass="9150">MSMAGEEGHLPMSTIERTRTSRRRISTGEGSRHAEERRVYEVQRRQLDLAVRERHPQLMRQYKMSHVTNSNIQSASKL</sequence>
<feature type="compositionally biased region" description="Basic and acidic residues" evidence="1">
    <location>
        <begin position="30"/>
        <end position="39"/>
    </location>
</feature>
<feature type="region of interest" description="Disordered" evidence="1">
    <location>
        <begin position="1"/>
        <end position="39"/>
    </location>
</feature>
<proteinExistence type="predicted"/>